<comment type="caution">
    <text evidence="1">The sequence shown here is derived from an EMBL/GenBank/DDBJ whole genome shotgun (WGS) entry which is preliminary data.</text>
</comment>
<accession>A0ACB9SKQ5</accession>
<sequence length="311" mass="36090">MATFSEEDCEKLIELIRQYPPIYNAQLDSYRDENLKDNIWTNIAERINKKDLECRKKWKLIRDSYNRYKRKQKHSTGSAAPAKNSKWQFYERLRFLEKIPLERQSSTSVIEQISNTSSEGGHEDPPLEVTDESVHNTPSRESGPIPGTSTSAPEKSVSLSKSCEKTTKNRIKRNRQDDDLIKYLKERHEKRNSELRLLESQIQQPDDDISTFTKHIEMTLRKLTAHSRAMAKNEIFGIVSKYEIGDIERESERPYTSSSYNSYSPISVASSQHQTQIELIDLSLGQFKNISGEPVQNILNDEFEQNNFHDV</sequence>
<evidence type="ECO:0000313" key="2">
    <source>
        <dbReference type="Proteomes" id="UP001056778"/>
    </source>
</evidence>
<keyword evidence="2" id="KW-1185">Reference proteome</keyword>
<name>A0ACB9SKQ5_HOLOL</name>
<organism evidence="1 2">
    <name type="scientific">Holotrichia oblita</name>
    <name type="common">Chafer beetle</name>
    <dbReference type="NCBI Taxonomy" id="644536"/>
    <lineage>
        <taxon>Eukaryota</taxon>
        <taxon>Metazoa</taxon>
        <taxon>Ecdysozoa</taxon>
        <taxon>Arthropoda</taxon>
        <taxon>Hexapoda</taxon>
        <taxon>Insecta</taxon>
        <taxon>Pterygota</taxon>
        <taxon>Neoptera</taxon>
        <taxon>Endopterygota</taxon>
        <taxon>Coleoptera</taxon>
        <taxon>Polyphaga</taxon>
        <taxon>Scarabaeiformia</taxon>
        <taxon>Scarabaeidae</taxon>
        <taxon>Melolonthinae</taxon>
        <taxon>Holotrichia</taxon>
    </lineage>
</organism>
<protein>
    <submittedName>
        <fullName evidence="1">Madf domain transcription factor</fullName>
    </submittedName>
</protein>
<gene>
    <name evidence="1" type="ORF">MML48_9g00005389</name>
</gene>
<dbReference type="EMBL" id="CM043023">
    <property type="protein sequence ID" value="KAI4455602.1"/>
    <property type="molecule type" value="Genomic_DNA"/>
</dbReference>
<dbReference type="Proteomes" id="UP001056778">
    <property type="component" value="Chromosome 9"/>
</dbReference>
<reference evidence="1" key="1">
    <citation type="submission" date="2022-04" db="EMBL/GenBank/DDBJ databases">
        <title>Chromosome-scale genome assembly of Holotrichia oblita Faldermann.</title>
        <authorList>
            <person name="Rongchong L."/>
        </authorList>
    </citation>
    <scope>NUCLEOTIDE SEQUENCE</scope>
    <source>
        <strain evidence="1">81SQS9</strain>
    </source>
</reference>
<evidence type="ECO:0000313" key="1">
    <source>
        <dbReference type="EMBL" id="KAI4455602.1"/>
    </source>
</evidence>
<proteinExistence type="predicted"/>